<dbReference type="AlphaFoldDB" id="A0A9W3YKW2"/>
<evidence type="ECO:0000313" key="1">
    <source>
        <dbReference type="EMBL" id="AYF85085.1"/>
    </source>
</evidence>
<keyword evidence="1" id="KW-0614">Plasmid</keyword>
<reference evidence="1 3" key="1">
    <citation type="submission" date="2018-09" db="EMBL/GenBank/DDBJ databases">
        <title>Complete genome of Bacillus thuringiensis strain QZL38.</title>
        <authorList>
            <person name="Song F."/>
        </authorList>
    </citation>
    <scope>NUCLEOTIDE SEQUENCE [LARGE SCALE GENOMIC DNA]</scope>
    <source>
        <strain evidence="1 3">QZL38</strain>
        <plasmid evidence="1 3">p.4</plasmid>
    </source>
</reference>
<evidence type="ECO:0000313" key="3">
    <source>
        <dbReference type="Proteomes" id="UP000269847"/>
    </source>
</evidence>
<organism evidence="1 3">
    <name type="scientific">Bacillus thuringiensis</name>
    <dbReference type="NCBI Taxonomy" id="1428"/>
    <lineage>
        <taxon>Bacteria</taxon>
        <taxon>Bacillati</taxon>
        <taxon>Bacillota</taxon>
        <taxon>Bacilli</taxon>
        <taxon>Bacillales</taxon>
        <taxon>Bacillaceae</taxon>
        <taxon>Bacillus</taxon>
        <taxon>Bacillus cereus group</taxon>
    </lineage>
</organism>
<dbReference type="Proteomes" id="UP000269847">
    <property type="component" value="Plasmid p.4"/>
</dbReference>
<accession>A0A9W3YKW2</accession>
<geneLocation type="plasmid" evidence="1 3">
    <name>p.4</name>
</geneLocation>
<dbReference type="EMBL" id="CP032612">
    <property type="protein sequence ID" value="AYF85085.1"/>
    <property type="molecule type" value="Genomic_DNA"/>
</dbReference>
<protein>
    <submittedName>
        <fullName evidence="1">Uncharacterized protein</fullName>
    </submittedName>
</protein>
<name>A0A9W3YKW2_BACTU</name>
<evidence type="ECO:0000313" key="2">
    <source>
        <dbReference type="EMBL" id="AYF85156.1"/>
    </source>
</evidence>
<dbReference type="EMBL" id="CP032612">
    <property type="protein sequence ID" value="AYF85156.1"/>
    <property type="molecule type" value="Genomic_DNA"/>
</dbReference>
<sequence>MNKIKIKTIEIEGQDIQFIDGEVWEEPSKEYVPHPKEYLVYRSDRTIHFDFKSEKKNELLKSSIDSRTYFSAKVLLETNEIVEGRFLCASVMRSGDEIHPNYYEHDSILIK</sequence>
<dbReference type="RefSeq" id="WP_061885208.1">
    <property type="nucleotide sequence ID" value="NZ_CP014285.1"/>
</dbReference>
<proteinExistence type="predicted"/>
<gene>
    <name evidence="1" type="ORF">D7J84_29150</name>
    <name evidence="2" type="ORF">D7J84_29580</name>
</gene>